<dbReference type="Proteomes" id="UP000008550">
    <property type="component" value="Chromosome"/>
</dbReference>
<dbReference type="Pfam" id="PF04026">
    <property type="entry name" value="SpoVG"/>
    <property type="match status" value="1"/>
</dbReference>
<evidence type="ECO:0000256" key="3">
    <source>
        <dbReference type="ARBA" id="ARBA00023306"/>
    </source>
</evidence>
<protein>
    <submittedName>
        <fullName evidence="4">Stage v sporulation protein g</fullName>
    </submittedName>
</protein>
<evidence type="ECO:0000256" key="2">
    <source>
        <dbReference type="ARBA" id="ARBA00023210"/>
    </source>
</evidence>
<name>B0TAH3_HELMI</name>
<dbReference type="PANTHER" id="PTHR38429">
    <property type="entry name" value="SEPTATION PROTEIN SPOVG-RELATED"/>
    <property type="match status" value="1"/>
</dbReference>
<dbReference type="Gene3D" id="3.30.1120.40">
    <property type="entry name" value="Stage V sporulation protein G"/>
    <property type="match status" value="1"/>
</dbReference>
<dbReference type="InterPro" id="IPR007170">
    <property type="entry name" value="SpoVG"/>
</dbReference>
<dbReference type="GO" id="GO:0030435">
    <property type="term" value="P:sporulation resulting in formation of a cellular spore"/>
    <property type="evidence" value="ECO:0007669"/>
    <property type="project" value="InterPro"/>
</dbReference>
<keyword evidence="2" id="KW-0717">Septation</keyword>
<evidence type="ECO:0000256" key="1">
    <source>
        <dbReference type="ARBA" id="ARBA00022618"/>
    </source>
</evidence>
<organism evidence="4 5">
    <name type="scientific">Heliobacterium modesticaldum (strain ATCC 51547 / Ice1)</name>
    <dbReference type="NCBI Taxonomy" id="498761"/>
    <lineage>
        <taxon>Bacteria</taxon>
        <taxon>Bacillati</taxon>
        <taxon>Bacillota</taxon>
        <taxon>Clostridia</taxon>
        <taxon>Eubacteriales</taxon>
        <taxon>Heliobacteriaceae</taxon>
        <taxon>Heliomicrobium</taxon>
    </lineage>
</organism>
<keyword evidence="5" id="KW-1185">Reference proteome</keyword>
<accession>B0TAH3</accession>
<dbReference type="PANTHER" id="PTHR38429:SF1">
    <property type="entry name" value="SEPTATION PROTEIN SPOVG-RELATED"/>
    <property type="match status" value="1"/>
</dbReference>
<dbReference type="OrthoDB" id="9796286at2"/>
<gene>
    <name evidence="4" type="primary">spoVG</name>
    <name evidence="4" type="ORF">HM1_2473</name>
</gene>
<dbReference type="EMBL" id="CP000930">
    <property type="protein sequence ID" value="ABZ85023.1"/>
    <property type="molecule type" value="Genomic_DNA"/>
</dbReference>
<dbReference type="RefSeq" id="WP_012283519.1">
    <property type="nucleotide sequence ID" value="NC_010337.2"/>
</dbReference>
<dbReference type="STRING" id="498761.HM1_2473"/>
<keyword evidence="1" id="KW-0132">Cell division</keyword>
<dbReference type="InterPro" id="IPR036751">
    <property type="entry name" value="SpoVG_sf"/>
</dbReference>
<proteinExistence type="predicted"/>
<sequence length="107" mass="12234">MEITDVQITRVQLDKIKAIASITLDDALIINGIKVIEGSEGLTVEMPRRKPFTEGIRYSAHPTNKEAWEYVTQTVIDAFYQMECRQEYCAIPPVFTGKKDKEEGVRR</sequence>
<dbReference type="HOGENOM" id="CLU_103669_2_0_9"/>
<evidence type="ECO:0000313" key="5">
    <source>
        <dbReference type="Proteomes" id="UP000008550"/>
    </source>
</evidence>
<reference evidence="4 5" key="1">
    <citation type="journal article" date="2008" name="J. Bacteriol.">
        <title>The genome of Heliobacterium modesticaldum, a phototrophic representative of the Firmicutes containing the simplest photosynthetic apparatus.</title>
        <authorList>
            <person name="Sattley W.M."/>
            <person name="Madigan M.T."/>
            <person name="Swingley W.D."/>
            <person name="Cheung P.C."/>
            <person name="Clocksin K.M."/>
            <person name="Conrad A.L."/>
            <person name="Dejesa L.C."/>
            <person name="Honchak B.M."/>
            <person name="Jung D.O."/>
            <person name="Karbach L.E."/>
            <person name="Kurdoglu A."/>
            <person name="Lahiri S."/>
            <person name="Mastrian S.D."/>
            <person name="Page L.E."/>
            <person name="Taylor H.L."/>
            <person name="Wang Z.T."/>
            <person name="Raymond J."/>
            <person name="Chen M."/>
            <person name="Blankenship R.E."/>
            <person name="Touchman J.W."/>
        </authorList>
    </citation>
    <scope>NUCLEOTIDE SEQUENCE [LARGE SCALE GENOMIC DNA]</scope>
    <source>
        <strain evidence="5">ATCC 51547 / Ice1</strain>
    </source>
</reference>
<dbReference type="GO" id="GO:0000917">
    <property type="term" value="P:division septum assembly"/>
    <property type="evidence" value="ECO:0007669"/>
    <property type="project" value="UniProtKB-KW"/>
</dbReference>
<keyword evidence="3" id="KW-0131">Cell cycle</keyword>
<evidence type="ECO:0000313" key="4">
    <source>
        <dbReference type="EMBL" id="ABZ85023.1"/>
    </source>
</evidence>
<dbReference type="KEGG" id="hmo:HM1_2473"/>
<dbReference type="AlphaFoldDB" id="B0TAH3"/>
<dbReference type="SUPFAM" id="SSF160537">
    <property type="entry name" value="SpoVG-like"/>
    <property type="match status" value="1"/>
</dbReference>
<dbReference type="eggNOG" id="COG2088">
    <property type="taxonomic scope" value="Bacteria"/>
</dbReference>